<name>D3HIU2_LEGLN</name>
<keyword evidence="3" id="KW-1185">Reference proteome</keyword>
<proteinExistence type="predicted"/>
<protein>
    <submittedName>
        <fullName evidence="2">Uncharacterized protein</fullName>
    </submittedName>
</protein>
<dbReference type="KEGG" id="llo:LLO_1938"/>
<dbReference type="Proteomes" id="UP000001060">
    <property type="component" value="Chromosome"/>
</dbReference>
<dbReference type="EMBL" id="FN650140">
    <property type="protein sequence ID" value="CBJ12321.1"/>
    <property type="molecule type" value="Genomic_DNA"/>
</dbReference>
<dbReference type="HOGENOM" id="CLU_2916949_0_0_6"/>
<evidence type="ECO:0000313" key="2">
    <source>
        <dbReference type="EMBL" id="CBJ12321.1"/>
    </source>
</evidence>
<dbReference type="AlphaFoldDB" id="D3HIU2"/>
<sequence length="61" mass="7073">MIVFATDDERDDDELTVEAKSLKQNVPFFKEFKERFHSIISSSKETETKTETNEASINMTL</sequence>
<accession>D3HIU2</accession>
<evidence type="ECO:0000256" key="1">
    <source>
        <dbReference type="SAM" id="MobiDB-lite"/>
    </source>
</evidence>
<organism evidence="2 3">
    <name type="scientific">Legionella longbeachae serogroup 1 (strain NSW150)</name>
    <dbReference type="NCBI Taxonomy" id="661367"/>
    <lineage>
        <taxon>Bacteria</taxon>
        <taxon>Pseudomonadati</taxon>
        <taxon>Pseudomonadota</taxon>
        <taxon>Gammaproteobacteria</taxon>
        <taxon>Legionellales</taxon>
        <taxon>Legionellaceae</taxon>
        <taxon>Legionella</taxon>
    </lineage>
</organism>
<reference evidence="2 3" key="1">
    <citation type="journal article" date="2010" name="PLoS Genet.">
        <title>Analysis of the Legionella longbeachae genome and transcriptome uncovers unique strategies to cause Legionnaires' disease.</title>
        <authorList>
            <person name="Cazalet C."/>
            <person name="Gomez-Valero L."/>
            <person name="Rusniok C."/>
            <person name="Lomma M."/>
            <person name="Dervins-Ravault D."/>
            <person name="Newton H."/>
            <person name="Sansom F."/>
            <person name="Jarraud S."/>
            <person name="Zidane N."/>
            <person name="Ma L."/>
            <person name="Bouchier C."/>
            <person name="Etienne J."/>
            <person name="Hartland E."/>
            <person name="Buchrieser C."/>
        </authorList>
    </citation>
    <scope>NUCLEOTIDE SEQUENCE [LARGE SCALE GENOMIC DNA]</scope>
    <source>
        <strain evidence="2 3">NSW150</strain>
    </source>
</reference>
<dbReference type="STRING" id="661367.LLO_1938"/>
<gene>
    <name evidence="2" type="ordered locus">LLO_1938</name>
</gene>
<evidence type="ECO:0000313" key="3">
    <source>
        <dbReference type="Proteomes" id="UP000001060"/>
    </source>
</evidence>
<feature type="region of interest" description="Disordered" evidence="1">
    <location>
        <begin position="42"/>
        <end position="61"/>
    </location>
</feature>